<evidence type="ECO:0000313" key="2">
    <source>
        <dbReference type="EMBL" id="ABE73741.1"/>
    </source>
</evidence>
<protein>
    <recommendedName>
        <fullName evidence="3">NERD domain-containing protein</fullName>
    </recommendedName>
</protein>
<keyword evidence="1" id="KW-0175">Coiled coil</keyword>
<dbReference type="EMBL" id="DQ372711">
    <property type="protein sequence ID" value="ABE73741.1"/>
    <property type="molecule type" value="Genomic_DNA"/>
</dbReference>
<accession>Q1KY43</accession>
<organism evidence="2">
    <name type="scientific">Parazoarcus communis</name>
    <dbReference type="NCBI Taxonomy" id="41977"/>
    <lineage>
        <taxon>Bacteria</taxon>
        <taxon>Pseudomonadati</taxon>
        <taxon>Pseudomonadota</taxon>
        <taxon>Betaproteobacteria</taxon>
        <taxon>Rhodocyclales</taxon>
        <taxon>Zoogloeaceae</taxon>
        <taxon>Parazoarcus</taxon>
    </lineage>
</organism>
<evidence type="ECO:0000256" key="1">
    <source>
        <dbReference type="SAM" id="Coils"/>
    </source>
</evidence>
<dbReference type="AlphaFoldDB" id="Q1KY43"/>
<evidence type="ECO:0008006" key="3">
    <source>
        <dbReference type="Google" id="ProtNLM"/>
    </source>
</evidence>
<feature type="coiled-coil region" evidence="1">
    <location>
        <begin position="201"/>
        <end position="228"/>
    </location>
</feature>
<proteinExistence type="predicted"/>
<sequence length="419" mass="46879">MDTFASSEKAGKIIGRPENHEASQSAYIAAMRTHLRLTEVYGVDETVTADTGEQVHLFTALLSLELMSAFFQRDFLLVFAEHLEDSRNTLAALSRLAFFGLADGLQNRFPLTWSDRSEKIAKILGWTVRDDCPNGSLQMAAAILDFWTSDWGQLGKRMREGGGGLQPELFERPVLKLGSLLVQLPWVVGVQNNSSAAINNLRRLGARRDEARQETQRIEERLGQLFESRGFRIVLNWTPPPTDSEVPGEVDLVCARDGVVLVLELKSTYLRRSSRDAWLHSTTTLRKAGIQLRRKVAAVQRALTDIQFSEMLALNGGEEELCIQGWIVDTSIECDHQRFEGFFKVSLEEVLIALRDDSYLLQDPAGLLRGKFGESALADMEDPVSKSLYPEGFSAPRFVEVIERAEVWKGVDGCWATVS</sequence>
<reference evidence="2" key="1">
    <citation type="journal article" date="2006" name="J. Bacteriol.">
        <title>Class 1 integrons potentially predating the association with tn402-like transposition genes are present in a sediment microbial community.</title>
        <authorList>
            <person name="Stokes H.W."/>
            <person name="Nesbo C.L."/>
            <person name="Holley M."/>
            <person name="Bahl M.I."/>
            <person name="Gillings M.R."/>
            <person name="Boucher Y."/>
        </authorList>
    </citation>
    <scope>NUCLEOTIDE SEQUENCE</scope>
    <source>
        <strain evidence="2">MUL2G9</strain>
    </source>
</reference>
<name>Q1KY43_9RHOO</name>